<evidence type="ECO:0000256" key="2">
    <source>
        <dbReference type="ARBA" id="ARBA00005025"/>
    </source>
</evidence>
<name>A0A318JVS6_9NOCA</name>
<protein>
    <recommendedName>
        <fullName evidence="4">acetolactate synthase</fullName>
        <ecNumber evidence="4">2.2.1.6</ecNumber>
    </recommendedName>
</protein>
<dbReference type="SUPFAM" id="SSF52518">
    <property type="entry name" value="Thiamin diphosphate-binding fold (THDP-binding)"/>
    <property type="match status" value="1"/>
</dbReference>
<evidence type="ECO:0000256" key="1">
    <source>
        <dbReference type="ARBA" id="ARBA00004974"/>
    </source>
</evidence>
<dbReference type="GO" id="GO:0009436">
    <property type="term" value="P:glyoxylate catabolic process"/>
    <property type="evidence" value="ECO:0007669"/>
    <property type="project" value="InterPro"/>
</dbReference>
<dbReference type="RefSeq" id="WP_246003158.1">
    <property type="nucleotide sequence ID" value="NZ_QJKF01000017.1"/>
</dbReference>
<reference evidence="11 12" key="1">
    <citation type="submission" date="2018-05" db="EMBL/GenBank/DDBJ databases">
        <title>Genomic Encyclopedia of Type Strains, Phase IV (KMG-IV): sequencing the most valuable type-strain genomes for metagenomic binning, comparative biology and taxonomic classification.</title>
        <authorList>
            <person name="Goeker M."/>
        </authorList>
    </citation>
    <scope>NUCLEOTIDE SEQUENCE [LARGE SCALE GENOMIC DNA]</scope>
    <source>
        <strain evidence="11 12">DSM 44704</strain>
    </source>
</reference>
<dbReference type="SUPFAM" id="SSF52467">
    <property type="entry name" value="DHS-like NAD/FAD-binding domain"/>
    <property type="match status" value="1"/>
</dbReference>
<dbReference type="GO" id="GO:0005948">
    <property type="term" value="C:acetolactate synthase complex"/>
    <property type="evidence" value="ECO:0007669"/>
    <property type="project" value="TreeGrafter"/>
</dbReference>
<dbReference type="UniPathway" id="UPA00047">
    <property type="reaction ID" value="UER00055"/>
</dbReference>
<evidence type="ECO:0000256" key="8">
    <source>
        <dbReference type="ARBA" id="ARBA00048670"/>
    </source>
</evidence>
<gene>
    <name evidence="11" type="ORF">DFR70_1171</name>
</gene>
<evidence type="ECO:0000256" key="6">
    <source>
        <dbReference type="ARBA" id="ARBA00022827"/>
    </source>
</evidence>
<evidence type="ECO:0000256" key="5">
    <source>
        <dbReference type="ARBA" id="ARBA00022630"/>
    </source>
</evidence>
<evidence type="ECO:0000256" key="7">
    <source>
        <dbReference type="ARBA" id="ARBA00023304"/>
    </source>
</evidence>
<comment type="pathway">
    <text evidence="1">Amino-acid biosynthesis; L-isoleucine biosynthesis; L-isoleucine from 2-oxobutanoate: step 1/4.</text>
</comment>
<dbReference type="InterPro" id="IPR006397">
    <property type="entry name" value="Glyox_carbo_lig"/>
</dbReference>
<evidence type="ECO:0000256" key="4">
    <source>
        <dbReference type="ARBA" id="ARBA00013145"/>
    </source>
</evidence>
<dbReference type="InterPro" id="IPR029035">
    <property type="entry name" value="DHS-like_NAD/FAD-binding_dom"/>
</dbReference>
<dbReference type="AlphaFoldDB" id="A0A318JVS6"/>
<dbReference type="UniPathway" id="UPA00049">
    <property type="reaction ID" value="UER00059"/>
</dbReference>
<keyword evidence="5" id="KW-0285">Flavoprotein</keyword>
<dbReference type="GO" id="GO:0009097">
    <property type="term" value="P:isoleucine biosynthetic process"/>
    <property type="evidence" value="ECO:0007669"/>
    <property type="project" value="UniProtKB-UniPathway"/>
</dbReference>
<dbReference type="GO" id="GO:0030976">
    <property type="term" value="F:thiamine pyrophosphate binding"/>
    <property type="evidence" value="ECO:0007669"/>
    <property type="project" value="InterPro"/>
</dbReference>
<dbReference type="EMBL" id="QJKF01000017">
    <property type="protein sequence ID" value="PXX57573.1"/>
    <property type="molecule type" value="Genomic_DNA"/>
</dbReference>
<dbReference type="GO" id="GO:0009099">
    <property type="term" value="P:L-valine biosynthetic process"/>
    <property type="evidence" value="ECO:0007669"/>
    <property type="project" value="UniProtKB-UniPathway"/>
</dbReference>
<dbReference type="InterPro" id="IPR029061">
    <property type="entry name" value="THDP-binding"/>
</dbReference>
<dbReference type="InterPro" id="IPR045229">
    <property type="entry name" value="TPP_enz"/>
</dbReference>
<dbReference type="Gene3D" id="3.40.50.1220">
    <property type="entry name" value="TPP-binding domain"/>
    <property type="match status" value="1"/>
</dbReference>
<accession>A0A318JVS6</accession>
<dbReference type="NCBIfam" id="TIGR01504">
    <property type="entry name" value="glyox_carbo_lig"/>
    <property type="match status" value="1"/>
</dbReference>
<dbReference type="FunFam" id="3.40.50.1220:FF:000008">
    <property type="entry name" value="Acetolactate synthase"/>
    <property type="match status" value="1"/>
</dbReference>
<dbReference type="GO" id="GO:0050660">
    <property type="term" value="F:flavin adenine dinucleotide binding"/>
    <property type="evidence" value="ECO:0007669"/>
    <property type="project" value="TreeGrafter"/>
</dbReference>
<comment type="caution">
    <text evidence="11">The sequence shown here is derived from an EMBL/GenBank/DDBJ whole genome shotgun (WGS) entry which is preliminary data.</text>
</comment>
<feature type="domain" description="Thiamine pyrophosphate enzyme TPP-binding" evidence="10">
    <location>
        <begin position="234"/>
        <end position="394"/>
    </location>
</feature>
<dbReference type="GO" id="GO:0009028">
    <property type="term" value="F:tartronate-semialdehyde synthase activity"/>
    <property type="evidence" value="ECO:0007669"/>
    <property type="project" value="InterPro"/>
</dbReference>
<evidence type="ECO:0000259" key="9">
    <source>
        <dbReference type="Pfam" id="PF00205"/>
    </source>
</evidence>
<evidence type="ECO:0000313" key="12">
    <source>
        <dbReference type="Proteomes" id="UP000247569"/>
    </source>
</evidence>
<dbReference type="EC" id="2.2.1.6" evidence="4"/>
<evidence type="ECO:0000313" key="11">
    <source>
        <dbReference type="EMBL" id="PXX57573.1"/>
    </source>
</evidence>
<dbReference type="InterPro" id="IPR012000">
    <property type="entry name" value="Thiamin_PyroP_enz_cen_dom"/>
</dbReference>
<dbReference type="Proteomes" id="UP000247569">
    <property type="component" value="Unassembled WGS sequence"/>
</dbReference>
<feature type="non-terminal residue" evidence="11">
    <location>
        <position position="1"/>
    </location>
</feature>
<keyword evidence="12" id="KW-1185">Reference proteome</keyword>
<dbReference type="InterPro" id="IPR011766">
    <property type="entry name" value="TPP_enzyme_TPP-bd"/>
</dbReference>
<dbReference type="GO" id="GO:0003984">
    <property type="term" value="F:acetolactate synthase activity"/>
    <property type="evidence" value="ECO:0007669"/>
    <property type="project" value="UniProtKB-EC"/>
</dbReference>
<dbReference type="Pfam" id="PF02775">
    <property type="entry name" value="TPP_enzyme_C"/>
    <property type="match status" value="1"/>
</dbReference>
<organism evidence="11 12">
    <name type="scientific">Nocardia tenerifensis</name>
    <dbReference type="NCBI Taxonomy" id="228006"/>
    <lineage>
        <taxon>Bacteria</taxon>
        <taxon>Bacillati</taxon>
        <taxon>Actinomycetota</taxon>
        <taxon>Actinomycetes</taxon>
        <taxon>Mycobacteriales</taxon>
        <taxon>Nocardiaceae</taxon>
        <taxon>Nocardia</taxon>
    </lineage>
</organism>
<comment type="catalytic activity">
    <reaction evidence="8">
        <text>2 pyruvate + H(+) = (2S)-2-acetolactate + CO2</text>
        <dbReference type="Rhea" id="RHEA:25249"/>
        <dbReference type="ChEBI" id="CHEBI:15361"/>
        <dbReference type="ChEBI" id="CHEBI:15378"/>
        <dbReference type="ChEBI" id="CHEBI:16526"/>
        <dbReference type="ChEBI" id="CHEBI:58476"/>
        <dbReference type="EC" id="2.2.1.6"/>
    </reaction>
</comment>
<evidence type="ECO:0000259" key="10">
    <source>
        <dbReference type="Pfam" id="PF02775"/>
    </source>
</evidence>
<dbReference type="Pfam" id="PF00205">
    <property type="entry name" value="TPP_enzyme_M"/>
    <property type="match status" value="1"/>
</dbReference>
<proteinExistence type="inferred from homology"/>
<comment type="similarity">
    <text evidence="3">Belongs to the TPP enzyme family.</text>
</comment>
<keyword evidence="7" id="KW-0100">Branched-chain amino acid biosynthesis</keyword>
<keyword evidence="6" id="KW-0274">FAD</keyword>
<dbReference type="Gene3D" id="3.40.50.970">
    <property type="match status" value="1"/>
</dbReference>
<keyword evidence="7" id="KW-0028">Amino-acid biosynthesis</keyword>
<feature type="domain" description="Thiamine pyrophosphate enzyme central" evidence="9">
    <location>
        <begin position="35"/>
        <end position="168"/>
    </location>
</feature>
<dbReference type="GO" id="GO:0000287">
    <property type="term" value="F:magnesium ion binding"/>
    <property type="evidence" value="ECO:0007669"/>
    <property type="project" value="InterPro"/>
</dbReference>
<sequence>IDLPVDVQVAEIEFDIATYEPLVVHRPAATRGQARKAIEMLNAAERPLIVAGGGIVNADAAGLLVEFAELTGVPVVPTLMGWGTIADDHPLYAGMVGLQTSHPYGNASMLESDFVLGIGNRWANRHTGGVETYTRGRTFVHVDIEPTQIGRVFAPDFGITSDAGAALKVFIEVARELAAAGELRDRSDWAGQVRARKVLGQRKTHFDNVPIKPQRVYEEMNRAFGPDVRYVSTIGLSQIQASQLLHVYKPRHWINAGQAGPLGWTLPAALGVATADPDATVVALSGDYDFQFLIEELAVGAQFNIPYIHVLVNNSYLGLIRQAQRAFSMDYYVQLDFDNINSPEVGGYGVDHVKVVEGLGCKAIRVHEPDDIGPALEEAKKLIVEHRVPVVVECILERVTNVSMGLDIDNIVEFEELALSAADAPTATALLD</sequence>
<comment type="pathway">
    <text evidence="2">Amino-acid biosynthesis; L-valine biosynthesis; L-valine from pyruvate: step 1/4.</text>
</comment>
<evidence type="ECO:0000256" key="3">
    <source>
        <dbReference type="ARBA" id="ARBA00007812"/>
    </source>
</evidence>
<dbReference type="PANTHER" id="PTHR18968">
    <property type="entry name" value="THIAMINE PYROPHOSPHATE ENZYMES"/>
    <property type="match status" value="1"/>
</dbReference>
<dbReference type="PANTHER" id="PTHR18968:SF14">
    <property type="entry name" value="GLYOXYLATE CARBOLIGASE"/>
    <property type="match status" value="1"/>
</dbReference>